<reference evidence="1 2" key="1">
    <citation type="submission" date="2022-08" db="EMBL/GenBank/DDBJ databases">
        <authorList>
            <person name="Somphong A."/>
            <person name="Phongsopitanun W."/>
        </authorList>
    </citation>
    <scope>NUCLEOTIDE SEQUENCE [LARGE SCALE GENOMIC DNA]</scope>
    <source>
        <strain evidence="1 2">LP11</strain>
    </source>
</reference>
<name>A0ABT2B2C5_9ACTN</name>
<dbReference type="EMBL" id="JANUGP010000010">
    <property type="protein sequence ID" value="MCS0602676.1"/>
    <property type="molecule type" value="Genomic_DNA"/>
</dbReference>
<evidence type="ECO:0000313" key="1">
    <source>
        <dbReference type="EMBL" id="MCS0602676.1"/>
    </source>
</evidence>
<protein>
    <submittedName>
        <fullName evidence="1">RICIN domain-containing protein</fullName>
    </submittedName>
</protein>
<proteinExistence type="predicted"/>
<comment type="caution">
    <text evidence="1">The sequence shown here is derived from an EMBL/GenBank/DDBJ whole genome shotgun (WGS) entry which is preliminary data.</text>
</comment>
<dbReference type="Gene3D" id="2.80.10.50">
    <property type="match status" value="1"/>
</dbReference>
<accession>A0ABT2B2C5</accession>
<dbReference type="Proteomes" id="UP001205612">
    <property type="component" value="Unassembled WGS sequence"/>
</dbReference>
<dbReference type="RefSeq" id="WP_258779183.1">
    <property type="nucleotide sequence ID" value="NZ_JANUGP010000010.1"/>
</dbReference>
<organism evidence="1 2">
    <name type="scientific">Streptomyces pyxinicus</name>
    <dbReference type="NCBI Taxonomy" id="2970331"/>
    <lineage>
        <taxon>Bacteria</taxon>
        <taxon>Bacillati</taxon>
        <taxon>Actinomycetota</taxon>
        <taxon>Actinomycetes</taxon>
        <taxon>Kitasatosporales</taxon>
        <taxon>Streptomycetaceae</taxon>
        <taxon>Streptomyces</taxon>
    </lineage>
</organism>
<keyword evidence="2" id="KW-1185">Reference proteome</keyword>
<gene>
    <name evidence="1" type="ORF">NX794_15865</name>
</gene>
<evidence type="ECO:0000313" key="2">
    <source>
        <dbReference type="Proteomes" id="UP001205612"/>
    </source>
</evidence>
<sequence>MNARHSDKSVSVNGESTDNSAALVQWLGGDQPHQRFRLA</sequence>